<feature type="domain" description="N-acetyltransferase" evidence="4">
    <location>
        <begin position="10"/>
        <end position="167"/>
    </location>
</feature>
<organism evidence="5 6">
    <name type="scientific">Clostridium sulfidigenes</name>
    <dbReference type="NCBI Taxonomy" id="318464"/>
    <lineage>
        <taxon>Bacteria</taxon>
        <taxon>Bacillati</taxon>
        <taxon>Bacillota</taxon>
        <taxon>Clostridia</taxon>
        <taxon>Eubacteriales</taxon>
        <taxon>Clostridiaceae</taxon>
        <taxon>Clostridium</taxon>
    </lineage>
</organism>
<dbReference type="SUPFAM" id="SSF55729">
    <property type="entry name" value="Acyl-CoA N-acyltransferases (Nat)"/>
    <property type="match status" value="1"/>
</dbReference>
<reference evidence="5 6" key="1">
    <citation type="submission" date="2014-07" db="EMBL/GenBank/DDBJ databases">
        <title>Draft genome of Clostridium sulfidigenes 113A isolated from sediments associated with methane hydrate from Krishna Godavari basin.</title>
        <authorList>
            <person name="Honkalas V.S."/>
            <person name="Dabir A.P."/>
            <person name="Arora P."/>
            <person name="Dhakephalkar P.K."/>
        </authorList>
    </citation>
    <scope>NUCLEOTIDE SEQUENCE [LARGE SCALE GENOMIC DNA]</scope>
    <source>
        <strain evidence="5 6">113A</strain>
    </source>
</reference>
<dbReference type="CDD" id="cd04301">
    <property type="entry name" value="NAT_SF"/>
    <property type="match status" value="1"/>
</dbReference>
<keyword evidence="6" id="KW-1185">Reference proteome</keyword>
<comment type="caution">
    <text evidence="5">The sequence shown here is derived from an EMBL/GenBank/DDBJ whole genome shotgun (WGS) entry which is preliminary data.</text>
</comment>
<evidence type="ECO:0000256" key="3">
    <source>
        <dbReference type="ARBA" id="ARBA00038502"/>
    </source>
</evidence>
<dbReference type="RefSeq" id="WP_051824303.1">
    <property type="nucleotide sequence ID" value="NZ_JPMD01000067.1"/>
</dbReference>
<dbReference type="InterPro" id="IPR000182">
    <property type="entry name" value="GNAT_dom"/>
</dbReference>
<dbReference type="InterPro" id="IPR051531">
    <property type="entry name" value="N-acetyltransferase"/>
</dbReference>
<dbReference type="Pfam" id="PF13302">
    <property type="entry name" value="Acetyltransf_3"/>
    <property type="match status" value="1"/>
</dbReference>
<evidence type="ECO:0000259" key="4">
    <source>
        <dbReference type="PROSITE" id="PS51186"/>
    </source>
</evidence>
<keyword evidence="1" id="KW-0808">Transferase</keyword>
<dbReference type="AlphaFoldDB" id="A0A084J757"/>
<dbReference type="EMBL" id="JPMD01000067">
    <property type="protein sequence ID" value="KEZ84791.1"/>
    <property type="molecule type" value="Genomic_DNA"/>
</dbReference>
<evidence type="ECO:0000256" key="2">
    <source>
        <dbReference type="ARBA" id="ARBA00023315"/>
    </source>
</evidence>
<dbReference type="PROSITE" id="PS51186">
    <property type="entry name" value="GNAT"/>
    <property type="match status" value="1"/>
</dbReference>
<dbReference type="eggNOG" id="COG1670">
    <property type="taxonomic scope" value="Bacteria"/>
</dbReference>
<dbReference type="STRING" id="318464.IO99_18570"/>
<name>A0A084J757_9CLOT</name>
<dbReference type="PANTHER" id="PTHR43792:SF8">
    <property type="entry name" value="[RIBOSOMAL PROTEIN US5]-ALANINE N-ACETYLTRANSFERASE"/>
    <property type="match status" value="1"/>
</dbReference>
<dbReference type="GO" id="GO:0016747">
    <property type="term" value="F:acyltransferase activity, transferring groups other than amino-acyl groups"/>
    <property type="evidence" value="ECO:0007669"/>
    <property type="project" value="InterPro"/>
</dbReference>
<comment type="similarity">
    <text evidence="3">Belongs to the acetyltransferase family. RimJ subfamily.</text>
</comment>
<accession>A0A084J757</accession>
<dbReference type="Proteomes" id="UP000028542">
    <property type="component" value="Unassembled WGS sequence"/>
</dbReference>
<protein>
    <recommendedName>
        <fullName evidence="4">N-acetyltransferase domain-containing protein</fullName>
    </recommendedName>
</protein>
<dbReference type="PANTHER" id="PTHR43792">
    <property type="entry name" value="GNAT FAMILY, PUTATIVE (AFU_ORTHOLOGUE AFUA_3G00765)-RELATED-RELATED"/>
    <property type="match status" value="1"/>
</dbReference>
<evidence type="ECO:0000256" key="1">
    <source>
        <dbReference type="ARBA" id="ARBA00022679"/>
    </source>
</evidence>
<evidence type="ECO:0000313" key="5">
    <source>
        <dbReference type="EMBL" id="KEZ84791.1"/>
    </source>
</evidence>
<proteinExistence type="inferred from homology"/>
<evidence type="ECO:0000313" key="6">
    <source>
        <dbReference type="Proteomes" id="UP000028542"/>
    </source>
</evidence>
<dbReference type="Gene3D" id="3.40.630.30">
    <property type="match status" value="1"/>
</dbReference>
<dbReference type="InterPro" id="IPR016181">
    <property type="entry name" value="Acyl_CoA_acyltransferase"/>
</dbReference>
<gene>
    <name evidence="5" type="ORF">IO99_18570</name>
</gene>
<sequence>MYNICEGQRIYLRNIELNDAKLVAKWKDEIVMRKMSVGLNTNISYENQLQDIKLSIEEGEELYLIIALKDNNEPIGYIRINWLDENKEMAWLRFGLGSHRQEGYAKEGLKLIIDYLFSIGTHRIDAEVLMFNYPSQGTLRSVGFLHEGTRRQAYYDGEEYVDVFVFGIVKE</sequence>
<keyword evidence="2" id="KW-0012">Acyltransferase</keyword>